<feature type="transmembrane region" description="Helical" evidence="12">
    <location>
        <begin position="320"/>
        <end position="340"/>
    </location>
</feature>
<dbReference type="Pfam" id="PF03189">
    <property type="entry name" value="Otopetrin"/>
    <property type="match status" value="1"/>
</dbReference>
<feature type="transmembrane region" description="Helical" evidence="12">
    <location>
        <begin position="85"/>
        <end position="110"/>
    </location>
</feature>
<feature type="transmembrane region" description="Helical" evidence="12">
    <location>
        <begin position="445"/>
        <end position="466"/>
    </location>
</feature>
<evidence type="ECO:0000256" key="11">
    <source>
        <dbReference type="SAM" id="MobiDB-lite"/>
    </source>
</evidence>
<evidence type="ECO:0000256" key="8">
    <source>
        <dbReference type="ARBA" id="ARBA00023065"/>
    </source>
</evidence>
<feature type="region of interest" description="Disordered" evidence="11">
    <location>
        <begin position="597"/>
        <end position="642"/>
    </location>
</feature>
<keyword evidence="6" id="KW-0375">Hydrogen ion transport</keyword>
<evidence type="ECO:0000256" key="3">
    <source>
        <dbReference type="ARBA" id="ARBA00022448"/>
    </source>
</evidence>
<keyword evidence="7 12" id="KW-1133">Transmembrane helix</keyword>
<keyword evidence="13" id="KW-1185">Reference proteome</keyword>
<dbReference type="GO" id="GO:0005886">
    <property type="term" value="C:plasma membrane"/>
    <property type="evidence" value="ECO:0007669"/>
    <property type="project" value="UniProtKB-SubCell"/>
</dbReference>
<accession>A0A914XLE1</accession>
<name>A0A914XLE1_9BILA</name>
<evidence type="ECO:0000256" key="7">
    <source>
        <dbReference type="ARBA" id="ARBA00022989"/>
    </source>
</evidence>
<keyword evidence="8" id="KW-0406">Ion transport</keyword>
<dbReference type="InterPro" id="IPR004878">
    <property type="entry name" value="Otopetrin"/>
</dbReference>
<evidence type="ECO:0000313" key="13">
    <source>
        <dbReference type="Proteomes" id="UP000887566"/>
    </source>
</evidence>
<comment type="similarity">
    <text evidence="2">Belongs to the otopetrin family.</text>
</comment>
<feature type="transmembrane region" description="Helical" evidence="12">
    <location>
        <begin position="211"/>
        <end position="228"/>
    </location>
</feature>
<dbReference type="AlphaFoldDB" id="A0A914XLE1"/>
<sequence>MAVYAESSVNGAGGGLQLPGHNGLKRTLTPSPSMLSLAFYEPGSWTDSKEGVGFLFSLLTFIYALSLSVFSLALEMVGTVDQGDVFKMIFSLFMFCGGIITLLYFYFFLLHPSWVRYLERALSWIGVQKKFKFDKVEHRGAGAGSLYLRLGAVAFGIVGIVYCGLKLFLCLEATCKPSYIVTNIIQPLFIFLQMHFIFCNSKMNVGKNCKLAKFGIMHLVAVNLWTWFRNFLDKQKTKKKTVVYAVSEVGYSSESSEETQTLLSDSSEVMETTLLTTMTTTTTTTTTMASTTAAAVAGSDLLETIFGNTKVLMSTCLVEYSLIGAAVMFVMWVSIGSHHTPAHPSPNRTRVRRKNRMRVDCSASSTGLFFGLLYLILAFVGIGIFDAESQIVSGFAGWIFSQTDGILFICALIGCVAGMWRLRLLSYVTHSHGGAHSAAETLDEILLIIGVVGEIVFCSIMLLELISASADAHITFGVRINDHGVMLAYTIVRIVQVLLQTVLILIALKLAAVGELNSKQKPGKQFVTFLLVANISLFILHSYRSQRESDDGVGVFSGQAWTTVLQAVNPLLTFYRFHSSVCLAEVWKHAYTAKESSHHSHKDSNVSSPSSPPPMIHVNNEEHRQQQQQQRRRRRRAMATDGGTRLSRWRVGWANGGVTGVWGSYQAARIVQWRFPETWQTRRAANVDNAPRATNPAPAVRPGRDRLEQSCVERRIERNNCSRLRPTNEMEMERTGT</sequence>
<feature type="transmembrane region" description="Helical" evidence="12">
    <location>
        <begin position="146"/>
        <end position="168"/>
    </location>
</feature>
<evidence type="ECO:0000256" key="12">
    <source>
        <dbReference type="SAM" id="Phobius"/>
    </source>
</evidence>
<dbReference type="PANTHER" id="PTHR21522:SF43">
    <property type="entry name" value="OTOPETRIN-2"/>
    <property type="match status" value="1"/>
</dbReference>
<keyword evidence="4" id="KW-1003">Cell membrane</keyword>
<keyword evidence="5 12" id="KW-0812">Transmembrane</keyword>
<evidence type="ECO:0000256" key="4">
    <source>
        <dbReference type="ARBA" id="ARBA00022475"/>
    </source>
</evidence>
<organism evidence="13 14">
    <name type="scientific">Plectus sambesii</name>
    <dbReference type="NCBI Taxonomy" id="2011161"/>
    <lineage>
        <taxon>Eukaryota</taxon>
        <taxon>Metazoa</taxon>
        <taxon>Ecdysozoa</taxon>
        <taxon>Nematoda</taxon>
        <taxon>Chromadorea</taxon>
        <taxon>Plectida</taxon>
        <taxon>Plectina</taxon>
        <taxon>Plectoidea</taxon>
        <taxon>Plectidae</taxon>
        <taxon>Plectus</taxon>
    </lineage>
</organism>
<keyword evidence="9 12" id="KW-0472">Membrane</keyword>
<evidence type="ECO:0000256" key="9">
    <source>
        <dbReference type="ARBA" id="ARBA00023136"/>
    </source>
</evidence>
<keyword evidence="3" id="KW-0813">Transport</keyword>
<reference evidence="14" key="1">
    <citation type="submission" date="2022-11" db="UniProtKB">
        <authorList>
            <consortium name="WormBaseParasite"/>
        </authorList>
    </citation>
    <scope>IDENTIFICATION</scope>
</reference>
<dbReference type="Proteomes" id="UP000887566">
    <property type="component" value="Unplaced"/>
</dbReference>
<feature type="transmembrane region" description="Helical" evidence="12">
    <location>
        <begin position="52"/>
        <end position="73"/>
    </location>
</feature>
<keyword evidence="10" id="KW-0407">Ion channel</keyword>
<feature type="transmembrane region" description="Helical" evidence="12">
    <location>
        <begin position="405"/>
        <end position="424"/>
    </location>
</feature>
<protein>
    <submittedName>
        <fullName evidence="14">Otopetrin</fullName>
    </submittedName>
</protein>
<feature type="transmembrane region" description="Helical" evidence="12">
    <location>
        <begin position="361"/>
        <end position="385"/>
    </location>
</feature>
<proteinExistence type="inferred from homology"/>
<comment type="subcellular location">
    <subcellularLocation>
        <location evidence="1">Cell membrane</location>
        <topology evidence="1">Multi-pass membrane protein</topology>
    </subcellularLocation>
</comment>
<evidence type="ECO:0000256" key="2">
    <source>
        <dbReference type="ARBA" id="ARBA00006513"/>
    </source>
</evidence>
<evidence type="ECO:0000256" key="1">
    <source>
        <dbReference type="ARBA" id="ARBA00004651"/>
    </source>
</evidence>
<evidence type="ECO:0000256" key="5">
    <source>
        <dbReference type="ARBA" id="ARBA00022692"/>
    </source>
</evidence>
<dbReference type="GO" id="GO:0015252">
    <property type="term" value="F:proton channel activity"/>
    <property type="evidence" value="ECO:0007669"/>
    <property type="project" value="InterPro"/>
</dbReference>
<dbReference type="WBParaSite" id="PSAMB.scaffold932size38445.g9849.t1">
    <property type="protein sequence ID" value="PSAMB.scaffold932size38445.g9849.t1"/>
    <property type="gene ID" value="PSAMB.scaffold932size38445.g9849"/>
</dbReference>
<feature type="transmembrane region" description="Helical" evidence="12">
    <location>
        <begin position="180"/>
        <end position="199"/>
    </location>
</feature>
<evidence type="ECO:0000256" key="10">
    <source>
        <dbReference type="ARBA" id="ARBA00023303"/>
    </source>
</evidence>
<evidence type="ECO:0000256" key="6">
    <source>
        <dbReference type="ARBA" id="ARBA00022781"/>
    </source>
</evidence>
<feature type="transmembrane region" description="Helical" evidence="12">
    <location>
        <begin position="486"/>
        <end position="514"/>
    </location>
</feature>
<feature type="transmembrane region" description="Helical" evidence="12">
    <location>
        <begin position="526"/>
        <end position="543"/>
    </location>
</feature>
<evidence type="ECO:0000313" key="14">
    <source>
        <dbReference type="WBParaSite" id="PSAMB.scaffold932size38445.g9849.t1"/>
    </source>
</evidence>
<dbReference type="PANTHER" id="PTHR21522">
    <property type="entry name" value="PROTON CHANNEL OTOP"/>
    <property type="match status" value="1"/>
</dbReference>